<dbReference type="EMBL" id="PYGC01000003">
    <property type="protein sequence ID" value="PSK83842.1"/>
    <property type="molecule type" value="Genomic_DNA"/>
</dbReference>
<evidence type="ECO:0000313" key="5">
    <source>
        <dbReference type="EMBL" id="PSK83842.1"/>
    </source>
</evidence>
<evidence type="ECO:0000313" key="6">
    <source>
        <dbReference type="Proteomes" id="UP000240621"/>
    </source>
</evidence>
<organism evidence="5 6">
    <name type="scientific">Prolixibacter denitrificans</name>
    <dbReference type="NCBI Taxonomy" id="1541063"/>
    <lineage>
        <taxon>Bacteria</taxon>
        <taxon>Pseudomonadati</taxon>
        <taxon>Bacteroidota</taxon>
        <taxon>Bacteroidia</taxon>
        <taxon>Marinilabiliales</taxon>
        <taxon>Prolixibacteraceae</taxon>
        <taxon>Prolixibacter</taxon>
    </lineage>
</organism>
<reference evidence="5 6" key="1">
    <citation type="submission" date="2018-03" db="EMBL/GenBank/DDBJ databases">
        <title>Genomic Encyclopedia of Archaeal and Bacterial Type Strains, Phase II (KMG-II): from individual species to whole genera.</title>
        <authorList>
            <person name="Goeker M."/>
        </authorList>
    </citation>
    <scope>NUCLEOTIDE SEQUENCE [LARGE SCALE GENOMIC DNA]</scope>
    <source>
        <strain evidence="5 6">DSM 27267</strain>
    </source>
</reference>
<name>A0A2P8CG00_9BACT</name>
<keyword evidence="7" id="KW-1185">Reference proteome</keyword>
<gene>
    <name evidence="5" type="ORF">CLV93_103258</name>
    <name evidence="4" type="ORF">JCM18694_36290</name>
</gene>
<accession>A0A2P8CG00</accession>
<feature type="transmembrane region" description="Helical" evidence="2">
    <location>
        <begin position="161"/>
        <end position="182"/>
    </location>
</feature>
<dbReference type="EMBL" id="BLAU01000001">
    <property type="protein sequence ID" value="GET23383.1"/>
    <property type="molecule type" value="Genomic_DNA"/>
</dbReference>
<feature type="signal peptide" evidence="3">
    <location>
        <begin position="1"/>
        <end position="26"/>
    </location>
</feature>
<feature type="region of interest" description="Disordered" evidence="1">
    <location>
        <begin position="311"/>
        <end position="346"/>
    </location>
</feature>
<dbReference type="Proteomes" id="UP000240621">
    <property type="component" value="Unassembled WGS sequence"/>
</dbReference>
<evidence type="ECO:0000313" key="7">
    <source>
        <dbReference type="Proteomes" id="UP000396862"/>
    </source>
</evidence>
<protein>
    <recommendedName>
        <fullName evidence="8">Oxygen tolerance protein BatD</fullName>
    </recommendedName>
</protein>
<feature type="compositionally biased region" description="Acidic residues" evidence="1">
    <location>
        <begin position="316"/>
        <end position="334"/>
    </location>
</feature>
<comment type="caution">
    <text evidence="5">The sequence shown here is derived from an EMBL/GenBank/DDBJ whole genome shotgun (WGS) entry which is preliminary data.</text>
</comment>
<feature type="chain" id="PRO_5015146968" description="Oxygen tolerance protein BatD" evidence="3">
    <location>
        <begin position="27"/>
        <end position="346"/>
    </location>
</feature>
<keyword evidence="2" id="KW-1133">Transmembrane helix</keyword>
<reference evidence="4 7" key="2">
    <citation type="submission" date="2019-10" db="EMBL/GenBank/DDBJ databases">
        <title>Prolixibacter strains distinguished by the presence of nitrate reductase genes were adept at nitrate-dependent anaerobic corrosion of metallic iron and carbon steel.</title>
        <authorList>
            <person name="Iino T."/>
            <person name="Shono N."/>
            <person name="Ito K."/>
            <person name="Nakamura R."/>
            <person name="Sueoka K."/>
            <person name="Harayama S."/>
            <person name="Ohkuma M."/>
        </authorList>
    </citation>
    <scope>NUCLEOTIDE SEQUENCE [LARGE SCALE GENOMIC DNA]</scope>
    <source>
        <strain evidence="4 7">MIC1-1</strain>
    </source>
</reference>
<keyword evidence="3" id="KW-0732">Signal</keyword>
<dbReference type="AlphaFoldDB" id="A0A2P8CG00"/>
<sequence>MNVTRTMKHITFVLALLLIVASGVQAQEIKARATLDRDTILLGDQIHLNLELEQNIGPKIQFPQIPDSIGKSIEVLQRTPIDTIKMEGRRIMLRQDFLITAFDSGPHPIPPVWFKLKYDQLTDSVHTNSLSLFVQVPKVDLKKGPADIKKPFDAPVTLKEIAPWLFGGILILAIIFLLIYAIRRRKKKLPLFQKPPKPKEPPYRVALRKLDEIKEQKLWQHDHVKEYYSRITDTLREYLEGRFDVTAMEKTTDEIMVALKYDTVKLDEKSYKQLKEILELADLVKFAKFIPVEDDNQMTLANAYFFVNQTKIEEKSPEEEEEENDEDNGDEEITIDLSDKKGRRKS</sequence>
<evidence type="ECO:0000313" key="4">
    <source>
        <dbReference type="EMBL" id="GET23383.1"/>
    </source>
</evidence>
<keyword evidence="2" id="KW-0472">Membrane</keyword>
<evidence type="ECO:0000256" key="2">
    <source>
        <dbReference type="SAM" id="Phobius"/>
    </source>
</evidence>
<evidence type="ECO:0000256" key="3">
    <source>
        <dbReference type="SAM" id="SignalP"/>
    </source>
</evidence>
<proteinExistence type="predicted"/>
<evidence type="ECO:0000256" key="1">
    <source>
        <dbReference type="SAM" id="MobiDB-lite"/>
    </source>
</evidence>
<dbReference type="Proteomes" id="UP000396862">
    <property type="component" value="Unassembled WGS sequence"/>
</dbReference>
<evidence type="ECO:0008006" key="8">
    <source>
        <dbReference type="Google" id="ProtNLM"/>
    </source>
</evidence>
<keyword evidence="2" id="KW-0812">Transmembrane</keyword>